<gene>
    <name evidence="8" type="ORF">EXN66_Car003561</name>
</gene>
<dbReference type="FunFam" id="2.30.42.10:FF:000156">
    <property type="entry name" value="Ras-associating and dilute domain-containing protein"/>
    <property type="match status" value="1"/>
</dbReference>
<evidence type="ECO:0000256" key="3">
    <source>
        <dbReference type="ARBA" id="ARBA00057550"/>
    </source>
</evidence>
<dbReference type="InterPro" id="IPR051342">
    <property type="entry name" value="PDZ_scaffold"/>
</dbReference>
<feature type="domain" description="PDZ" evidence="6">
    <location>
        <begin position="115"/>
        <end position="200"/>
    </location>
</feature>
<evidence type="ECO:0000313" key="9">
    <source>
        <dbReference type="Proteomes" id="UP000503349"/>
    </source>
</evidence>
<keyword evidence="9" id="KW-1185">Reference proteome</keyword>
<dbReference type="Gene3D" id="2.30.42.10">
    <property type="match status" value="1"/>
</dbReference>
<keyword evidence="2" id="KW-0130">Cell adhesion</keyword>
<dbReference type="PROSITE" id="PS51126">
    <property type="entry name" value="DILUTE"/>
    <property type="match status" value="1"/>
</dbReference>
<dbReference type="InterPro" id="IPR036034">
    <property type="entry name" value="PDZ_sf"/>
</dbReference>
<organism evidence="8 9">
    <name type="scientific">Channa argus</name>
    <name type="common">Northern snakehead</name>
    <name type="synonym">Ophicephalus argus</name>
    <dbReference type="NCBI Taxonomy" id="215402"/>
    <lineage>
        <taxon>Eukaryota</taxon>
        <taxon>Metazoa</taxon>
        <taxon>Chordata</taxon>
        <taxon>Craniata</taxon>
        <taxon>Vertebrata</taxon>
        <taxon>Euteleostomi</taxon>
        <taxon>Actinopterygii</taxon>
        <taxon>Neopterygii</taxon>
        <taxon>Teleostei</taxon>
        <taxon>Neoteleostei</taxon>
        <taxon>Acanthomorphata</taxon>
        <taxon>Anabantaria</taxon>
        <taxon>Anabantiformes</taxon>
        <taxon>Channoidei</taxon>
        <taxon>Channidae</taxon>
        <taxon>Channa</taxon>
    </lineage>
</organism>
<evidence type="ECO:0000256" key="1">
    <source>
        <dbReference type="ARBA" id="ARBA00022473"/>
    </source>
</evidence>
<dbReference type="EMBL" id="CM015714">
    <property type="protein sequence ID" value="KAF3687889.1"/>
    <property type="molecule type" value="Genomic_DNA"/>
</dbReference>
<dbReference type="CDD" id="cd06690">
    <property type="entry name" value="PDZ_Radil-like"/>
    <property type="match status" value="1"/>
</dbReference>
<dbReference type="AlphaFoldDB" id="A0A6G1PCF0"/>
<evidence type="ECO:0000259" key="6">
    <source>
        <dbReference type="PROSITE" id="PS50106"/>
    </source>
</evidence>
<proteinExistence type="inferred from homology"/>
<sequence length="212" mass="22785">MEWASRSGLGHLADKFFTKLNSTVSLLATPTQQLTQLSWRALSSEHPSLKPVQLHRILSQYQLTAEIGPVPIWQPSSEDEAYIYRTGCISGCEFPFPVSSPGAPPLPDDLCVVFVVELDKGPYGLGMGLIDGLHTPLNAPGIYIRTLIPDGPAASDGRLRIGDRILAVNGTSLIGADYQSAVDLIRLGGGRLRFLIAKSDPEVSEKISASSC</sequence>
<dbReference type="PANTHER" id="PTHR19964:SF92">
    <property type="entry name" value="PATJ HOMOLOG"/>
    <property type="match status" value="1"/>
</dbReference>
<evidence type="ECO:0000256" key="5">
    <source>
        <dbReference type="ARBA" id="ARBA00073766"/>
    </source>
</evidence>
<evidence type="ECO:0000313" key="8">
    <source>
        <dbReference type="EMBL" id="KAF3687889.1"/>
    </source>
</evidence>
<accession>A0A6G1PCF0</accession>
<comment type="function">
    <text evidence="3">Downstream effector of Rap required for cell adhesion and migration of neural crest precursors during development.</text>
</comment>
<evidence type="ECO:0000256" key="4">
    <source>
        <dbReference type="ARBA" id="ARBA00061397"/>
    </source>
</evidence>
<dbReference type="InterPro" id="IPR002710">
    <property type="entry name" value="Dilute_dom"/>
</dbReference>
<dbReference type="PROSITE" id="PS50106">
    <property type="entry name" value="PDZ"/>
    <property type="match status" value="1"/>
</dbReference>
<dbReference type="PANTHER" id="PTHR19964">
    <property type="entry name" value="MULTIPLE PDZ DOMAIN PROTEIN"/>
    <property type="match status" value="1"/>
</dbReference>
<dbReference type="SMART" id="SM00228">
    <property type="entry name" value="PDZ"/>
    <property type="match status" value="1"/>
</dbReference>
<feature type="domain" description="Dilute" evidence="7">
    <location>
        <begin position="1"/>
        <end position="85"/>
    </location>
</feature>
<dbReference type="Proteomes" id="UP000503349">
    <property type="component" value="Chromosome 3"/>
</dbReference>
<dbReference type="SUPFAM" id="SSF50156">
    <property type="entry name" value="PDZ domain-like"/>
    <property type="match status" value="1"/>
</dbReference>
<protein>
    <recommendedName>
        <fullName evidence="5">Ras-associating and dilute domain-containing protein</fullName>
    </recommendedName>
</protein>
<dbReference type="Pfam" id="PF00595">
    <property type="entry name" value="PDZ"/>
    <property type="match status" value="1"/>
</dbReference>
<name>A0A6G1PCF0_CHAAH</name>
<evidence type="ECO:0000256" key="2">
    <source>
        <dbReference type="ARBA" id="ARBA00022889"/>
    </source>
</evidence>
<reference evidence="9" key="2">
    <citation type="submission" date="2019-02" db="EMBL/GenBank/DDBJ databases">
        <title>Opniocepnalus argus Var Kimnra genome.</title>
        <authorList>
            <person name="Zhou C."/>
            <person name="Xiao S."/>
        </authorList>
    </citation>
    <scope>NUCLEOTIDE SEQUENCE [LARGE SCALE GENOMIC DNA]</scope>
</reference>
<dbReference type="Pfam" id="PF01843">
    <property type="entry name" value="DIL"/>
    <property type="match status" value="1"/>
</dbReference>
<evidence type="ECO:0000259" key="7">
    <source>
        <dbReference type="PROSITE" id="PS51126"/>
    </source>
</evidence>
<comment type="similarity">
    <text evidence="4">Belongs to the RADIL family.</text>
</comment>
<dbReference type="InterPro" id="IPR001478">
    <property type="entry name" value="PDZ"/>
</dbReference>
<reference evidence="8 9" key="1">
    <citation type="submission" date="2019-02" db="EMBL/GenBank/DDBJ databases">
        <title>Opniocepnalus argus genome.</title>
        <authorList>
            <person name="Zhou C."/>
            <person name="Xiao S."/>
        </authorList>
    </citation>
    <scope>NUCLEOTIDE SEQUENCE [LARGE SCALE GENOMIC DNA]</scope>
    <source>
        <strain evidence="8">OARG1902GOOAL</strain>
        <tissue evidence="8">Muscle</tissue>
    </source>
</reference>
<dbReference type="GO" id="GO:0007155">
    <property type="term" value="P:cell adhesion"/>
    <property type="evidence" value="ECO:0007669"/>
    <property type="project" value="UniProtKB-KW"/>
</dbReference>
<keyword evidence="1" id="KW-0217">Developmental protein</keyword>